<evidence type="ECO:0000313" key="3">
    <source>
        <dbReference type="Proteomes" id="UP000499080"/>
    </source>
</evidence>
<comment type="caution">
    <text evidence="2">The sequence shown here is derived from an EMBL/GenBank/DDBJ whole genome shotgun (WGS) entry which is preliminary data.</text>
</comment>
<organism evidence="2 3">
    <name type="scientific">Araneus ventricosus</name>
    <name type="common">Orbweaver spider</name>
    <name type="synonym">Epeira ventricosa</name>
    <dbReference type="NCBI Taxonomy" id="182803"/>
    <lineage>
        <taxon>Eukaryota</taxon>
        <taxon>Metazoa</taxon>
        <taxon>Ecdysozoa</taxon>
        <taxon>Arthropoda</taxon>
        <taxon>Chelicerata</taxon>
        <taxon>Arachnida</taxon>
        <taxon>Araneae</taxon>
        <taxon>Araneomorphae</taxon>
        <taxon>Entelegynae</taxon>
        <taxon>Araneoidea</taxon>
        <taxon>Araneidae</taxon>
        <taxon>Araneus</taxon>
    </lineage>
</organism>
<dbReference type="AlphaFoldDB" id="A0A4Y2WEJ5"/>
<name>A0A4Y2WEJ5_ARAVE</name>
<reference evidence="2 3" key="1">
    <citation type="journal article" date="2019" name="Sci. Rep.">
        <title>Orb-weaving spider Araneus ventricosus genome elucidates the spidroin gene catalogue.</title>
        <authorList>
            <person name="Kono N."/>
            <person name="Nakamura H."/>
            <person name="Ohtoshi R."/>
            <person name="Moran D.A.P."/>
            <person name="Shinohara A."/>
            <person name="Yoshida Y."/>
            <person name="Fujiwara M."/>
            <person name="Mori M."/>
            <person name="Tomita M."/>
            <person name="Arakawa K."/>
        </authorList>
    </citation>
    <scope>NUCLEOTIDE SEQUENCE [LARGE SCALE GENOMIC DNA]</scope>
</reference>
<sequence>MAMFRSYAQCDVDLEVPKIERNLMNIVYEAIAHRKLDHPVLPKYPGNLNDSLCSSSSTEAGVLIAIIGYSLTSPVGGTYYQWRDPNPTKGSENPLTYPAAFHQ</sequence>
<keyword evidence="3" id="KW-1185">Reference proteome</keyword>
<feature type="region of interest" description="Disordered" evidence="1">
    <location>
        <begin position="84"/>
        <end position="103"/>
    </location>
</feature>
<protein>
    <submittedName>
        <fullName evidence="2">Uncharacterized protein</fullName>
    </submittedName>
</protein>
<dbReference type="Proteomes" id="UP000499080">
    <property type="component" value="Unassembled WGS sequence"/>
</dbReference>
<gene>
    <name evidence="2" type="ORF">AVEN_108133_1</name>
</gene>
<accession>A0A4Y2WEJ5</accession>
<evidence type="ECO:0000256" key="1">
    <source>
        <dbReference type="SAM" id="MobiDB-lite"/>
    </source>
</evidence>
<proteinExistence type="predicted"/>
<evidence type="ECO:0000313" key="2">
    <source>
        <dbReference type="EMBL" id="GBO35064.1"/>
    </source>
</evidence>
<dbReference type="EMBL" id="BGPR01058975">
    <property type="protein sequence ID" value="GBO35064.1"/>
    <property type="molecule type" value="Genomic_DNA"/>
</dbReference>